<evidence type="ECO:0000256" key="5">
    <source>
        <dbReference type="ARBA" id="ARBA00023136"/>
    </source>
</evidence>
<feature type="transmembrane region" description="Helical" evidence="6">
    <location>
        <begin position="130"/>
        <end position="154"/>
    </location>
</feature>
<feature type="transmembrane region" description="Helical" evidence="6">
    <location>
        <begin position="6"/>
        <end position="34"/>
    </location>
</feature>
<dbReference type="OrthoDB" id="9793390at2"/>
<comment type="subcellular location">
    <subcellularLocation>
        <location evidence="1">Membrane</location>
        <topology evidence="1">Multi-pass membrane protein</topology>
    </subcellularLocation>
</comment>
<evidence type="ECO:0000256" key="3">
    <source>
        <dbReference type="ARBA" id="ARBA00022692"/>
    </source>
</evidence>
<dbReference type="Proteomes" id="UP000240400">
    <property type="component" value="Unassembled WGS sequence"/>
</dbReference>
<feature type="transmembrane region" description="Helical" evidence="6">
    <location>
        <begin position="283"/>
        <end position="314"/>
    </location>
</feature>
<evidence type="ECO:0000313" key="7">
    <source>
        <dbReference type="EMBL" id="PTK58571.1"/>
    </source>
</evidence>
<feature type="transmembrane region" description="Helical" evidence="6">
    <location>
        <begin position="215"/>
        <end position="233"/>
    </location>
</feature>
<accession>A0A2T4S9N5</accession>
<evidence type="ECO:0000256" key="6">
    <source>
        <dbReference type="SAM" id="Phobius"/>
    </source>
</evidence>
<organism evidence="7 8">
    <name type="scientific">Staphylococcus nepalensis</name>
    <dbReference type="NCBI Taxonomy" id="214473"/>
    <lineage>
        <taxon>Bacteria</taxon>
        <taxon>Bacillati</taxon>
        <taxon>Bacillota</taxon>
        <taxon>Bacilli</taxon>
        <taxon>Bacillales</taxon>
        <taxon>Staphylococcaceae</taxon>
        <taxon>Staphylococcus</taxon>
    </lineage>
</organism>
<keyword evidence="3 6" id="KW-0812">Transmembrane</keyword>
<evidence type="ECO:0000256" key="1">
    <source>
        <dbReference type="ARBA" id="ARBA00004141"/>
    </source>
</evidence>
<dbReference type="AlphaFoldDB" id="A0A2T4S9N5"/>
<feature type="transmembrane region" description="Helical" evidence="6">
    <location>
        <begin position="190"/>
        <end position="209"/>
    </location>
</feature>
<feature type="transmembrane region" description="Helical" evidence="6">
    <location>
        <begin position="240"/>
        <end position="263"/>
    </location>
</feature>
<reference evidence="7 8" key="1">
    <citation type="journal article" date="2016" name="Front. Microbiol.">
        <title>Comprehensive Phylogenetic Analysis of Bovine Non-aureus Staphylococci Species Based on Whole-Genome Sequencing.</title>
        <authorList>
            <person name="Naushad S."/>
            <person name="Barkema H.W."/>
            <person name="Luby C."/>
            <person name="Condas L.A."/>
            <person name="Nobrega D.B."/>
            <person name="Carson D.A."/>
            <person name="De Buck J."/>
        </authorList>
    </citation>
    <scope>NUCLEOTIDE SEQUENCE [LARGE SCALE GENOMIC DNA]</scope>
    <source>
        <strain evidence="7 8">SNUC 4337</strain>
    </source>
</reference>
<dbReference type="EMBL" id="PZHR01000044">
    <property type="protein sequence ID" value="PTK58571.1"/>
    <property type="molecule type" value="Genomic_DNA"/>
</dbReference>
<dbReference type="PANTHER" id="PTHR21716">
    <property type="entry name" value="TRANSMEMBRANE PROTEIN"/>
    <property type="match status" value="1"/>
</dbReference>
<name>A0A2T4S9N5_9STAP</name>
<dbReference type="Pfam" id="PF01594">
    <property type="entry name" value="AI-2E_transport"/>
    <property type="match status" value="1"/>
</dbReference>
<dbReference type="GO" id="GO:0055085">
    <property type="term" value="P:transmembrane transport"/>
    <property type="evidence" value="ECO:0007669"/>
    <property type="project" value="TreeGrafter"/>
</dbReference>
<feature type="transmembrane region" description="Helical" evidence="6">
    <location>
        <begin position="46"/>
        <end position="71"/>
    </location>
</feature>
<comment type="similarity">
    <text evidence="2">Belongs to the autoinducer-2 exporter (AI-2E) (TC 2.A.86) family.</text>
</comment>
<evidence type="ECO:0000256" key="2">
    <source>
        <dbReference type="ARBA" id="ARBA00009773"/>
    </source>
</evidence>
<dbReference type="GO" id="GO:0016020">
    <property type="term" value="C:membrane"/>
    <property type="evidence" value="ECO:0007669"/>
    <property type="project" value="UniProtKB-SubCell"/>
</dbReference>
<keyword evidence="5 6" id="KW-0472">Membrane</keyword>
<evidence type="ECO:0000256" key="4">
    <source>
        <dbReference type="ARBA" id="ARBA00022989"/>
    </source>
</evidence>
<dbReference type="InterPro" id="IPR002549">
    <property type="entry name" value="AI-2E-like"/>
</dbReference>
<keyword evidence="4 6" id="KW-1133">Transmembrane helix</keyword>
<sequence>MEVHTIFTPFIIILQSVLLPLLLSGFLFYICLPFQKILEKNKIPRWGSITIIFIGLIIIIGIIIGVLAPLIAEQIENLVNQIPALQHEAQHIINFALDQMERLPNDVTDRINKMVQSMSDSIAGILSNSLGYLTSFISTLFLLIMVPFFLIYMLKDHERFIPFIARLFKGDRKVFTVELLKDLNETVKSYIQGQVTVSIILGIILYIGYSIVGLNYTLLLVMFACVANMIPFLGPWMAFVPAGVIAIIQSPTIFIWVCIITLVAQQLEGNVITPNVMGKSLSIHPLTIIVVILAAGNLGGFGLILIAVPLYAVIKTVVRNVFRYRQDIIAKANSDVKE</sequence>
<protein>
    <submittedName>
        <fullName evidence="7">AI-2E family transporter</fullName>
    </submittedName>
</protein>
<proteinExistence type="inferred from homology"/>
<evidence type="ECO:0000313" key="8">
    <source>
        <dbReference type="Proteomes" id="UP000240400"/>
    </source>
</evidence>
<dbReference type="PANTHER" id="PTHR21716:SF69">
    <property type="entry name" value="TRANSPORT PROTEIN YUBA-RELATED"/>
    <property type="match status" value="1"/>
</dbReference>
<comment type="caution">
    <text evidence="7">The sequence shown here is derived from an EMBL/GenBank/DDBJ whole genome shotgun (WGS) entry which is preliminary data.</text>
</comment>
<gene>
    <name evidence="7" type="ORF">BUZ61_08935</name>
</gene>